<dbReference type="SMART" id="SM00893">
    <property type="entry name" value="ETF"/>
    <property type="match status" value="1"/>
</dbReference>
<proteinExistence type="inferred from homology"/>
<dbReference type="GO" id="GO:0009055">
    <property type="term" value="F:electron transfer activity"/>
    <property type="evidence" value="ECO:0007669"/>
    <property type="project" value="InterPro"/>
</dbReference>
<keyword evidence="4" id="KW-0249">Electron transport</keyword>
<gene>
    <name evidence="7" type="ORF">KDA27_00725</name>
</gene>
<evidence type="ECO:0000256" key="2">
    <source>
        <dbReference type="ARBA" id="ARBA00016797"/>
    </source>
</evidence>
<evidence type="ECO:0000256" key="1">
    <source>
        <dbReference type="ARBA" id="ARBA00007557"/>
    </source>
</evidence>
<evidence type="ECO:0000313" key="7">
    <source>
        <dbReference type="EMBL" id="MCA9754295.1"/>
    </source>
</evidence>
<keyword evidence="3" id="KW-0813">Transport</keyword>
<accession>A0A956SBD8</accession>
<evidence type="ECO:0000256" key="3">
    <source>
        <dbReference type="ARBA" id="ARBA00022448"/>
    </source>
</evidence>
<reference evidence="7" key="2">
    <citation type="journal article" date="2021" name="Microbiome">
        <title>Successional dynamics and alternative stable states in a saline activated sludge microbial community over 9 years.</title>
        <authorList>
            <person name="Wang Y."/>
            <person name="Ye J."/>
            <person name="Ju F."/>
            <person name="Liu L."/>
            <person name="Boyd J.A."/>
            <person name="Deng Y."/>
            <person name="Parks D.H."/>
            <person name="Jiang X."/>
            <person name="Yin X."/>
            <person name="Woodcroft B.J."/>
            <person name="Tyson G.W."/>
            <person name="Hugenholtz P."/>
            <person name="Polz M.F."/>
            <person name="Zhang T."/>
        </authorList>
    </citation>
    <scope>NUCLEOTIDE SEQUENCE</scope>
    <source>
        <strain evidence="7">HKST-UBA02</strain>
    </source>
</reference>
<dbReference type="PANTHER" id="PTHR21294">
    <property type="entry name" value="ELECTRON TRANSFER FLAVOPROTEIN BETA-SUBUNIT"/>
    <property type="match status" value="1"/>
</dbReference>
<dbReference type="Proteomes" id="UP000739538">
    <property type="component" value="Unassembled WGS sequence"/>
</dbReference>
<dbReference type="AlphaFoldDB" id="A0A956SBD8"/>
<evidence type="ECO:0000259" key="6">
    <source>
        <dbReference type="SMART" id="SM00893"/>
    </source>
</evidence>
<dbReference type="EMBL" id="JAGQHS010000002">
    <property type="protein sequence ID" value="MCA9754295.1"/>
    <property type="molecule type" value="Genomic_DNA"/>
</dbReference>
<dbReference type="InterPro" id="IPR014729">
    <property type="entry name" value="Rossmann-like_a/b/a_fold"/>
</dbReference>
<organism evidence="7 8">
    <name type="scientific">Eiseniibacteriota bacterium</name>
    <dbReference type="NCBI Taxonomy" id="2212470"/>
    <lineage>
        <taxon>Bacteria</taxon>
        <taxon>Candidatus Eiseniibacteriota</taxon>
    </lineage>
</organism>
<dbReference type="InterPro" id="IPR000049">
    <property type="entry name" value="ET-Flavoprotein_bsu_CS"/>
</dbReference>
<dbReference type="SUPFAM" id="SSF52402">
    <property type="entry name" value="Adenine nucleotide alpha hydrolases-like"/>
    <property type="match status" value="1"/>
</dbReference>
<dbReference type="PANTHER" id="PTHR21294:SF8">
    <property type="entry name" value="ELECTRON TRANSFER FLAVOPROTEIN SUBUNIT BETA"/>
    <property type="match status" value="1"/>
</dbReference>
<comment type="similarity">
    <text evidence="1">Belongs to the ETF beta-subunit/FixA family.</text>
</comment>
<dbReference type="PIRSF" id="PIRSF000090">
    <property type="entry name" value="Beta-ETF"/>
    <property type="match status" value="1"/>
</dbReference>
<evidence type="ECO:0000256" key="4">
    <source>
        <dbReference type="ARBA" id="ARBA00022982"/>
    </source>
</evidence>
<sequence length="262" mass="27489">MKIAVLIKQVPSSEAKIRVGGDGRSIDTDGVEYVVNPYDEFAVEAALQAKEKFGGEVVVFGLGGDKVEESLRQCLALGADQAVVLRDAAFQGSDSLGVARILAAAVKGAEPNLVFCGKVGIDRDDAAVGVMVAELLGMPHVSVVTELEWTDESHCKVGREIEGGSETLEVTLPAVLTANKGLNEPRYASLKGIMMAKKKPMEVKDAAALGIDASTVGSGAALTNVVKMEPPAERTAGKMIQGDAAQMVQELVRVLKDEAKVL</sequence>
<dbReference type="InterPro" id="IPR033948">
    <property type="entry name" value="ETF_beta_N"/>
</dbReference>
<evidence type="ECO:0000313" key="8">
    <source>
        <dbReference type="Proteomes" id="UP000739538"/>
    </source>
</evidence>
<dbReference type="CDD" id="cd01714">
    <property type="entry name" value="ETF_beta"/>
    <property type="match status" value="1"/>
</dbReference>
<evidence type="ECO:0000256" key="5">
    <source>
        <dbReference type="ARBA" id="ARBA00042002"/>
    </source>
</evidence>
<dbReference type="PROSITE" id="PS01065">
    <property type="entry name" value="ETF_BETA"/>
    <property type="match status" value="1"/>
</dbReference>
<dbReference type="InterPro" id="IPR012255">
    <property type="entry name" value="ETF_b"/>
</dbReference>
<name>A0A956SBD8_UNCEI</name>
<comment type="caution">
    <text evidence="7">The sequence shown here is derived from an EMBL/GenBank/DDBJ whole genome shotgun (WGS) entry which is preliminary data.</text>
</comment>
<feature type="domain" description="Electron transfer flavoprotein alpha/beta-subunit N-terminal" evidence="6">
    <location>
        <begin position="23"/>
        <end position="213"/>
    </location>
</feature>
<dbReference type="Gene3D" id="3.40.50.620">
    <property type="entry name" value="HUPs"/>
    <property type="match status" value="1"/>
</dbReference>
<dbReference type="InterPro" id="IPR014730">
    <property type="entry name" value="ETF_a/b_N"/>
</dbReference>
<reference evidence="7" key="1">
    <citation type="submission" date="2020-04" db="EMBL/GenBank/DDBJ databases">
        <authorList>
            <person name="Zhang T."/>
        </authorList>
    </citation>
    <scope>NUCLEOTIDE SEQUENCE</scope>
    <source>
        <strain evidence="7">HKST-UBA02</strain>
    </source>
</reference>
<dbReference type="Pfam" id="PF01012">
    <property type="entry name" value="ETF"/>
    <property type="match status" value="1"/>
</dbReference>
<protein>
    <recommendedName>
        <fullName evidence="2">Electron transfer flavoprotein subunit beta</fullName>
    </recommendedName>
    <alternativeName>
        <fullName evidence="5">Electron transfer flavoprotein small subunit</fullName>
    </alternativeName>
</protein>